<evidence type="ECO:0000256" key="1">
    <source>
        <dbReference type="SAM" id="SignalP"/>
    </source>
</evidence>
<gene>
    <name evidence="2" type="ORF">HHL27_10755</name>
</gene>
<dbReference type="AlphaFoldDB" id="A0A7Y0BPG9"/>
<name>A0A7Y0BPG9_9SPHN</name>
<feature type="signal peptide" evidence="1">
    <location>
        <begin position="1"/>
        <end position="19"/>
    </location>
</feature>
<dbReference type="EMBL" id="JABBGM010000004">
    <property type="protein sequence ID" value="NML94142.1"/>
    <property type="molecule type" value="Genomic_DNA"/>
</dbReference>
<keyword evidence="1" id="KW-0732">Signal</keyword>
<keyword evidence="3" id="KW-1185">Reference proteome</keyword>
<organism evidence="2 3">
    <name type="scientific">Novosphingobium olei</name>
    <dbReference type="NCBI Taxonomy" id="2728851"/>
    <lineage>
        <taxon>Bacteria</taxon>
        <taxon>Pseudomonadati</taxon>
        <taxon>Pseudomonadota</taxon>
        <taxon>Alphaproteobacteria</taxon>
        <taxon>Sphingomonadales</taxon>
        <taxon>Sphingomonadaceae</taxon>
        <taxon>Novosphingobium</taxon>
    </lineage>
</organism>
<proteinExistence type="predicted"/>
<feature type="chain" id="PRO_5031165695" evidence="1">
    <location>
        <begin position="20"/>
        <end position="173"/>
    </location>
</feature>
<dbReference type="Proteomes" id="UP000583556">
    <property type="component" value="Unassembled WGS sequence"/>
</dbReference>
<accession>A0A7Y0BPG9</accession>
<evidence type="ECO:0000313" key="2">
    <source>
        <dbReference type="EMBL" id="NML94142.1"/>
    </source>
</evidence>
<evidence type="ECO:0000313" key="3">
    <source>
        <dbReference type="Proteomes" id="UP000583556"/>
    </source>
</evidence>
<sequence>MRKVLVALALLAGAQGAQARSPEALACAVKAAPVGLDARVADAIVAQDPDRNRPVIDELRRVVEGCARDQFLDAKQTDAYVDYTLGRMGRDVLDARLAAIGIPVSLIDDALDIGPGKTNNPAEKVTQGDLNRITAALRDAGQDPAAVTPDGWRLITAWIAATANMFDGLRRLD</sequence>
<reference evidence="2 3" key="1">
    <citation type="submission" date="2020-04" db="EMBL/GenBank/DDBJ databases">
        <title>Novosphingobium sp. TW-4 isolated from soil.</title>
        <authorList>
            <person name="Dahal R.H."/>
            <person name="Chaudhary D.K."/>
        </authorList>
    </citation>
    <scope>NUCLEOTIDE SEQUENCE [LARGE SCALE GENOMIC DNA]</scope>
    <source>
        <strain evidence="2 3">TW-4</strain>
    </source>
</reference>
<comment type="caution">
    <text evidence="2">The sequence shown here is derived from an EMBL/GenBank/DDBJ whole genome shotgun (WGS) entry which is preliminary data.</text>
</comment>
<protein>
    <submittedName>
        <fullName evidence="2">Uncharacterized protein</fullName>
    </submittedName>
</protein>